<dbReference type="InterPro" id="IPR041712">
    <property type="entry name" value="DHPS-like_MBL-fold"/>
</dbReference>
<dbReference type="Gene3D" id="3.60.15.10">
    <property type="entry name" value="Ribonuclease Z/Hydroxyacylglutathione hydrolase-like"/>
    <property type="match status" value="1"/>
</dbReference>
<dbReference type="CDD" id="cd07713">
    <property type="entry name" value="DHPS-like_MBL-fold"/>
    <property type="match status" value="1"/>
</dbReference>
<dbReference type="AlphaFoldDB" id="A0A9E4ZHY8"/>
<evidence type="ECO:0000313" key="2">
    <source>
        <dbReference type="EMBL" id="MCM1987413.1"/>
    </source>
</evidence>
<dbReference type="InterPro" id="IPR001279">
    <property type="entry name" value="Metallo-B-lactamas"/>
</dbReference>
<accession>A0A9E4ZHY8</accession>
<dbReference type="SUPFAM" id="SSF56281">
    <property type="entry name" value="Metallo-hydrolase/oxidoreductase"/>
    <property type="match status" value="1"/>
</dbReference>
<proteinExistence type="predicted"/>
<reference evidence="2" key="1">
    <citation type="journal article" date="2021" name="mSystems">
        <title>Bacteria and Archaea Synergistically Convert Glycine Betaine to Biogenic Methane in the Formosa Cold Seep of the South China Sea.</title>
        <authorList>
            <person name="Li L."/>
            <person name="Zhang W."/>
            <person name="Zhang S."/>
            <person name="Song L."/>
            <person name="Sun Q."/>
            <person name="Zhang H."/>
            <person name="Xiang H."/>
            <person name="Dong X."/>
        </authorList>
    </citation>
    <scope>NUCLEOTIDE SEQUENCE</scope>
    <source>
        <strain evidence="2">LLY</strain>
    </source>
</reference>
<gene>
    <name evidence="2" type="ORF">KDK67_10535</name>
</gene>
<organism evidence="2 3">
    <name type="scientific">Methanococcoides seepicolus</name>
    <dbReference type="NCBI Taxonomy" id="2828780"/>
    <lineage>
        <taxon>Archaea</taxon>
        <taxon>Methanobacteriati</taxon>
        <taxon>Methanobacteriota</taxon>
        <taxon>Stenosarchaea group</taxon>
        <taxon>Methanomicrobia</taxon>
        <taxon>Methanosarcinales</taxon>
        <taxon>Methanosarcinaceae</taxon>
        <taxon>Methanococcoides</taxon>
    </lineage>
</organism>
<evidence type="ECO:0000259" key="1">
    <source>
        <dbReference type="SMART" id="SM00849"/>
    </source>
</evidence>
<protein>
    <submittedName>
        <fullName evidence="2">MBL fold metallo-hydrolase</fullName>
    </submittedName>
</protein>
<dbReference type="PANTHER" id="PTHR13754">
    <property type="entry name" value="METALLO-BETA-LACTAMASE SUPERFAMILY PROTEIN"/>
    <property type="match status" value="1"/>
</dbReference>
<dbReference type="InterPro" id="IPR052926">
    <property type="entry name" value="Metallo-beta-lactamase_dom"/>
</dbReference>
<dbReference type="GO" id="GO:0016740">
    <property type="term" value="F:transferase activity"/>
    <property type="evidence" value="ECO:0007669"/>
    <property type="project" value="TreeGrafter"/>
</dbReference>
<dbReference type="Proteomes" id="UP001056766">
    <property type="component" value="Unassembled WGS sequence"/>
</dbReference>
<dbReference type="InterPro" id="IPR036866">
    <property type="entry name" value="RibonucZ/Hydroxyglut_hydro"/>
</dbReference>
<comment type="caution">
    <text evidence="2">The sequence shown here is derived from an EMBL/GenBank/DDBJ whole genome shotgun (WGS) entry which is preliminary data.</text>
</comment>
<keyword evidence="3" id="KW-1185">Reference proteome</keyword>
<dbReference type="Pfam" id="PF00753">
    <property type="entry name" value="Lactamase_B"/>
    <property type="match status" value="1"/>
</dbReference>
<sequence>MKLTIVYDNEAEEGLISGWGFSCYIKTEEENILFDTGGDGRALLHNLRMLDISSQEITKVILSHEHGDHTGGLFALLNTNPEIEVYVPVSFSKSLKNEIASQVRLIEVSEAQEICRNIYTTGELGSGVREQSLIVDSGSGLYVITGCSHPGLTEIMGAALKFGRVAGIIGGLHGSMEYDLLKGLNLIGAGHCTAHKKEIARKFPDAFLEIRAGLSLEL</sequence>
<reference evidence="2" key="2">
    <citation type="submission" date="2021-04" db="EMBL/GenBank/DDBJ databases">
        <authorList>
            <person name="Dong X."/>
        </authorList>
    </citation>
    <scope>NUCLEOTIDE SEQUENCE</scope>
    <source>
        <strain evidence="2">LLY</strain>
    </source>
</reference>
<dbReference type="SMART" id="SM00849">
    <property type="entry name" value="Lactamase_B"/>
    <property type="match status" value="1"/>
</dbReference>
<evidence type="ECO:0000313" key="3">
    <source>
        <dbReference type="Proteomes" id="UP001056766"/>
    </source>
</evidence>
<dbReference type="EMBL" id="JAGSOI010000048">
    <property type="protein sequence ID" value="MCM1987413.1"/>
    <property type="molecule type" value="Genomic_DNA"/>
</dbReference>
<feature type="domain" description="Metallo-beta-lactamase" evidence="1">
    <location>
        <begin position="19"/>
        <end position="195"/>
    </location>
</feature>
<dbReference type="PANTHER" id="PTHR13754:SF13">
    <property type="entry name" value="METALLO-BETA-LACTAMASE SUPERFAMILY PROTEIN (AFU_ORTHOLOGUE AFUA_3G07630)"/>
    <property type="match status" value="1"/>
</dbReference>
<name>A0A9E4ZHY8_9EURY</name>